<evidence type="ECO:0000313" key="2">
    <source>
        <dbReference type="Proteomes" id="UP000489600"/>
    </source>
</evidence>
<proteinExistence type="predicted"/>
<protein>
    <recommendedName>
        <fullName evidence="3">Reverse transcriptase zinc-binding domain-containing protein</fullName>
    </recommendedName>
</protein>
<evidence type="ECO:0000313" key="1">
    <source>
        <dbReference type="EMBL" id="VVB03060.1"/>
    </source>
</evidence>
<dbReference type="OrthoDB" id="1111791at2759"/>
<gene>
    <name evidence="1" type="ORF">ANE_LOCUS13504</name>
</gene>
<accession>A0A565BPY6</accession>
<dbReference type="AlphaFoldDB" id="A0A565BPY6"/>
<comment type="caution">
    <text evidence="1">The sequence shown here is derived from an EMBL/GenBank/DDBJ whole genome shotgun (WGS) entry which is preliminary data.</text>
</comment>
<organism evidence="1 2">
    <name type="scientific">Arabis nemorensis</name>
    <dbReference type="NCBI Taxonomy" id="586526"/>
    <lineage>
        <taxon>Eukaryota</taxon>
        <taxon>Viridiplantae</taxon>
        <taxon>Streptophyta</taxon>
        <taxon>Embryophyta</taxon>
        <taxon>Tracheophyta</taxon>
        <taxon>Spermatophyta</taxon>
        <taxon>Magnoliopsida</taxon>
        <taxon>eudicotyledons</taxon>
        <taxon>Gunneridae</taxon>
        <taxon>Pentapetalae</taxon>
        <taxon>rosids</taxon>
        <taxon>malvids</taxon>
        <taxon>Brassicales</taxon>
        <taxon>Brassicaceae</taxon>
        <taxon>Arabideae</taxon>
        <taxon>Arabis</taxon>
    </lineage>
</organism>
<reference evidence="1" key="1">
    <citation type="submission" date="2019-07" db="EMBL/GenBank/DDBJ databases">
        <authorList>
            <person name="Dittberner H."/>
        </authorList>
    </citation>
    <scope>NUCLEOTIDE SEQUENCE [LARGE SCALE GENOMIC DNA]</scope>
</reference>
<sequence length="271" mass="30987">MTKHDYQPLVEKIPKQFSYWTVRHLSFAERLEIIQSVIYSKMNLWASIFILLNHCIATLEQMCNAFLWKGVPNYAIGAKIAWESVCTSKKSGGLGLRRLLDWNKVIGLKLIWLIFTSSGSLWVSWVRPNLIKDGNLWDMESASGSWIWKQLLKLRHLARPFIICEIGSGITSSFWQDNWTSLGPLIDITGRSGPSRSGLPIDAVVSDAIRNGRWWIDGTRSRNSIISLLRQCLPPPTPIAQSDFDDYYKWKINQASIPKLFSLRNFESTSP</sequence>
<keyword evidence="2" id="KW-1185">Reference proteome</keyword>
<evidence type="ECO:0008006" key="3">
    <source>
        <dbReference type="Google" id="ProtNLM"/>
    </source>
</evidence>
<dbReference type="PANTHER" id="PTHR33116:SF80">
    <property type="entry name" value="REVERSE TRANSCRIPTASE ZINC-BINDING DOMAIN-CONTAINING PROTEIN"/>
    <property type="match status" value="1"/>
</dbReference>
<dbReference type="PANTHER" id="PTHR33116">
    <property type="entry name" value="REVERSE TRANSCRIPTASE ZINC-BINDING DOMAIN-CONTAINING PROTEIN-RELATED-RELATED"/>
    <property type="match status" value="1"/>
</dbReference>
<dbReference type="EMBL" id="CABITT030000004">
    <property type="protein sequence ID" value="VVB03060.1"/>
    <property type="molecule type" value="Genomic_DNA"/>
</dbReference>
<name>A0A565BPY6_9BRAS</name>
<dbReference type="Proteomes" id="UP000489600">
    <property type="component" value="Unassembled WGS sequence"/>
</dbReference>